<sequence length="267" mass="29245">MLVDSHCHLDFPDFAEDLDDLVIRAHGAGVGHMLTICTHVTRFDRVLAVARRFDSVHCTVGIHPHEAGKEPETSAETLIRMAEDPKVVGFGETGLDFFYEHSPRDVQERSFRQHIRAARDSGLPVVIHTRDAEADTLRILEEEHARGAFPGLIHCFSSDPELAEKAVELGLMISVSGIVTFRKAEALRDTIRAVPLNHLLVETDAPYLAPVPKRGKRNEPAYTAHTAAVVAEVKGVTPAELAEATTATFFRLFSKARPSAAVSTAAE</sequence>
<accession>A0A7W6WB46</accession>
<dbReference type="FunFam" id="3.20.20.140:FF:000005">
    <property type="entry name" value="TatD family hydrolase"/>
    <property type="match status" value="1"/>
</dbReference>
<comment type="caution">
    <text evidence="5">The sequence shown here is derived from an EMBL/GenBank/DDBJ whole genome shotgun (WGS) entry which is preliminary data.</text>
</comment>
<evidence type="ECO:0000313" key="6">
    <source>
        <dbReference type="Proteomes" id="UP000554286"/>
    </source>
</evidence>
<dbReference type="GO" id="GO:0005829">
    <property type="term" value="C:cytosol"/>
    <property type="evidence" value="ECO:0007669"/>
    <property type="project" value="TreeGrafter"/>
</dbReference>
<dbReference type="EMBL" id="JACIGK010000026">
    <property type="protein sequence ID" value="MBB4267438.1"/>
    <property type="molecule type" value="Genomic_DNA"/>
</dbReference>
<dbReference type="EC" id="3.1.21.-" evidence="5"/>
<dbReference type="PANTHER" id="PTHR46124:SF2">
    <property type="entry name" value="D-AMINOACYL-TRNA DEACYLASE"/>
    <property type="match status" value="1"/>
</dbReference>
<dbReference type="PANTHER" id="PTHR46124">
    <property type="entry name" value="D-AMINOACYL-TRNA DEACYLASE"/>
    <property type="match status" value="1"/>
</dbReference>
<keyword evidence="6" id="KW-1185">Reference proteome</keyword>
<dbReference type="GO" id="GO:0046872">
    <property type="term" value="F:metal ion binding"/>
    <property type="evidence" value="ECO:0007669"/>
    <property type="project" value="UniProtKB-KW"/>
</dbReference>
<dbReference type="InterPro" id="IPR001130">
    <property type="entry name" value="TatD-like"/>
</dbReference>
<dbReference type="SUPFAM" id="SSF51556">
    <property type="entry name" value="Metallo-dependent hydrolases"/>
    <property type="match status" value="1"/>
</dbReference>
<protein>
    <submittedName>
        <fullName evidence="5">TatD DNase family protein</fullName>
        <ecNumber evidence="5">3.1.21.-</ecNumber>
    </submittedName>
</protein>
<feature type="binding site" evidence="4">
    <location>
        <position position="128"/>
    </location>
    <ligand>
        <name>a divalent metal cation</name>
        <dbReference type="ChEBI" id="CHEBI:60240"/>
        <label>2</label>
    </ligand>
</feature>
<proteinExistence type="inferred from homology"/>
<dbReference type="RefSeq" id="WP_184046820.1">
    <property type="nucleotide sequence ID" value="NZ_JACIGK010000026.1"/>
</dbReference>
<organism evidence="5 6">
    <name type="scientific">Roseospira visakhapatnamensis</name>
    <dbReference type="NCBI Taxonomy" id="390880"/>
    <lineage>
        <taxon>Bacteria</taxon>
        <taxon>Pseudomonadati</taxon>
        <taxon>Pseudomonadota</taxon>
        <taxon>Alphaproteobacteria</taxon>
        <taxon>Rhodospirillales</taxon>
        <taxon>Rhodospirillaceae</taxon>
        <taxon>Roseospira</taxon>
    </lineage>
</organism>
<dbReference type="PROSITE" id="PS01137">
    <property type="entry name" value="TATD_1"/>
    <property type="match status" value="1"/>
</dbReference>
<dbReference type="Gene3D" id="3.20.20.140">
    <property type="entry name" value="Metal-dependent hydrolases"/>
    <property type="match status" value="1"/>
</dbReference>
<feature type="binding site" evidence="4">
    <location>
        <position position="8"/>
    </location>
    <ligand>
        <name>a divalent metal cation</name>
        <dbReference type="ChEBI" id="CHEBI:60240"/>
        <label>1</label>
    </ligand>
</feature>
<reference evidence="5 6" key="1">
    <citation type="submission" date="2020-08" db="EMBL/GenBank/DDBJ databases">
        <title>Genome sequencing of Purple Non-Sulfur Bacteria from various extreme environments.</title>
        <authorList>
            <person name="Mayer M."/>
        </authorList>
    </citation>
    <scope>NUCLEOTIDE SEQUENCE [LARGE SCALE GENOMIC DNA]</scope>
    <source>
        <strain evidence="5 6">JA131</strain>
    </source>
</reference>
<dbReference type="GO" id="GO:0004536">
    <property type="term" value="F:DNA nuclease activity"/>
    <property type="evidence" value="ECO:0007669"/>
    <property type="project" value="InterPro"/>
</dbReference>
<keyword evidence="3 5" id="KW-0378">Hydrolase</keyword>
<feature type="binding site" evidence="4">
    <location>
        <position position="6"/>
    </location>
    <ligand>
        <name>a divalent metal cation</name>
        <dbReference type="ChEBI" id="CHEBI:60240"/>
        <label>1</label>
    </ligand>
</feature>
<dbReference type="PROSITE" id="PS01091">
    <property type="entry name" value="TATD_3"/>
    <property type="match status" value="1"/>
</dbReference>
<keyword evidence="2 4" id="KW-0479">Metal-binding</keyword>
<feature type="binding site" evidence="4">
    <location>
        <position position="204"/>
    </location>
    <ligand>
        <name>a divalent metal cation</name>
        <dbReference type="ChEBI" id="CHEBI:60240"/>
        <label>1</label>
    </ligand>
</feature>
<dbReference type="Pfam" id="PF01026">
    <property type="entry name" value="TatD_DNase"/>
    <property type="match status" value="1"/>
</dbReference>
<name>A0A7W6WB46_9PROT</name>
<comment type="similarity">
    <text evidence="1">Belongs to the metallo-dependent hydrolases superfamily. TatD-type hydrolase family.</text>
</comment>
<evidence type="ECO:0000256" key="1">
    <source>
        <dbReference type="ARBA" id="ARBA00009275"/>
    </source>
</evidence>
<evidence type="ECO:0000313" key="5">
    <source>
        <dbReference type="EMBL" id="MBB4267438.1"/>
    </source>
</evidence>
<dbReference type="NCBIfam" id="TIGR00010">
    <property type="entry name" value="YchF/TatD family DNA exonuclease"/>
    <property type="match status" value="1"/>
</dbReference>
<evidence type="ECO:0000256" key="2">
    <source>
        <dbReference type="ARBA" id="ARBA00022723"/>
    </source>
</evidence>
<dbReference type="Proteomes" id="UP000554286">
    <property type="component" value="Unassembled WGS sequence"/>
</dbReference>
<dbReference type="InterPro" id="IPR018228">
    <property type="entry name" value="DNase_TatD-rel_CS"/>
</dbReference>
<dbReference type="GO" id="GO:0016788">
    <property type="term" value="F:hydrolase activity, acting on ester bonds"/>
    <property type="evidence" value="ECO:0007669"/>
    <property type="project" value="InterPro"/>
</dbReference>
<dbReference type="PIRSF" id="PIRSF005902">
    <property type="entry name" value="DNase_TatD"/>
    <property type="match status" value="1"/>
</dbReference>
<feature type="binding site" evidence="4">
    <location>
        <position position="92"/>
    </location>
    <ligand>
        <name>a divalent metal cation</name>
        <dbReference type="ChEBI" id="CHEBI:60240"/>
        <label>1</label>
    </ligand>
</feature>
<feature type="binding site" evidence="4">
    <location>
        <position position="154"/>
    </location>
    <ligand>
        <name>a divalent metal cation</name>
        <dbReference type="ChEBI" id="CHEBI:60240"/>
        <label>2</label>
    </ligand>
</feature>
<evidence type="ECO:0000256" key="3">
    <source>
        <dbReference type="ARBA" id="ARBA00022801"/>
    </source>
</evidence>
<gene>
    <name evidence="5" type="ORF">GGD89_003082</name>
</gene>
<dbReference type="CDD" id="cd01310">
    <property type="entry name" value="TatD_DNAse"/>
    <property type="match status" value="1"/>
</dbReference>
<dbReference type="InterPro" id="IPR032466">
    <property type="entry name" value="Metal_Hydrolase"/>
</dbReference>
<dbReference type="InterPro" id="IPR015991">
    <property type="entry name" value="TatD/YcfH-like"/>
</dbReference>
<evidence type="ECO:0000256" key="4">
    <source>
        <dbReference type="PIRSR" id="PIRSR005902-1"/>
    </source>
</evidence>
<dbReference type="AlphaFoldDB" id="A0A7W6WB46"/>